<comment type="catalytic activity">
    <reaction evidence="13">
        <text>ATP + H2O = ADP + phosphate + H(+)</text>
        <dbReference type="Rhea" id="RHEA:13065"/>
        <dbReference type="ChEBI" id="CHEBI:15377"/>
        <dbReference type="ChEBI" id="CHEBI:15378"/>
        <dbReference type="ChEBI" id="CHEBI:30616"/>
        <dbReference type="ChEBI" id="CHEBI:43474"/>
        <dbReference type="ChEBI" id="CHEBI:456216"/>
        <dbReference type="EC" id="5.6.2.4"/>
    </reaction>
</comment>
<evidence type="ECO:0000259" key="16">
    <source>
        <dbReference type="PROSITE" id="PS51198"/>
    </source>
</evidence>
<dbReference type="Gene3D" id="3.90.320.10">
    <property type="match status" value="1"/>
</dbReference>
<evidence type="ECO:0000256" key="7">
    <source>
        <dbReference type="ARBA" id="ARBA00022840"/>
    </source>
</evidence>
<dbReference type="STRING" id="448385.sce0078"/>
<dbReference type="HOGENOM" id="CLU_001114_1_1_7"/>
<evidence type="ECO:0000256" key="3">
    <source>
        <dbReference type="ARBA" id="ARBA00022763"/>
    </source>
</evidence>
<dbReference type="GO" id="GO:0004527">
    <property type="term" value="F:exonuclease activity"/>
    <property type="evidence" value="ECO:0007669"/>
    <property type="project" value="UniProtKB-KW"/>
</dbReference>
<dbReference type="PROSITE" id="PS51198">
    <property type="entry name" value="UVRD_HELICASE_ATP_BIND"/>
    <property type="match status" value="1"/>
</dbReference>
<feature type="domain" description="UvrD-like helicase C-terminal" evidence="17">
    <location>
        <begin position="484"/>
        <end position="804"/>
    </location>
</feature>
<evidence type="ECO:0000256" key="14">
    <source>
        <dbReference type="PROSITE-ProRule" id="PRU00560"/>
    </source>
</evidence>
<proteinExistence type="predicted"/>
<dbReference type="InterPro" id="IPR027417">
    <property type="entry name" value="P-loop_NTPase"/>
</dbReference>
<dbReference type="Pfam" id="PF12705">
    <property type="entry name" value="PDDEXK_1"/>
    <property type="match status" value="1"/>
</dbReference>
<keyword evidence="1" id="KW-0540">Nuclease</keyword>
<keyword evidence="19" id="KW-1185">Reference proteome</keyword>
<dbReference type="GO" id="GO:0043138">
    <property type="term" value="F:3'-5' DNA helicase activity"/>
    <property type="evidence" value="ECO:0007669"/>
    <property type="project" value="UniProtKB-EC"/>
</dbReference>
<dbReference type="Gene3D" id="3.40.50.300">
    <property type="entry name" value="P-loop containing nucleotide triphosphate hydrolases"/>
    <property type="match status" value="3"/>
</dbReference>
<dbReference type="SUPFAM" id="SSF52540">
    <property type="entry name" value="P-loop containing nucleoside triphosphate hydrolases"/>
    <property type="match status" value="1"/>
</dbReference>
<dbReference type="GO" id="GO:0000725">
    <property type="term" value="P:recombinational repair"/>
    <property type="evidence" value="ECO:0007669"/>
    <property type="project" value="TreeGrafter"/>
</dbReference>
<dbReference type="OrthoDB" id="9810135at2"/>
<feature type="domain" description="UvrD-like helicase ATP-binding" evidence="16">
    <location>
        <begin position="14"/>
        <end position="464"/>
    </location>
</feature>
<dbReference type="InterPro" id="IPR014017">
    <property type="entry name" value="DNA_helicase_UvrD-like_C"/>
</dbReference>
<comment type="catalytic activity">
    <reaction evidence="11">
        <text>Couples ATP hydrolysis with the unwinding of duplex DNA by translocating in the 3'-5' direction.</text>
        <dbReference type="EC" id="5.6.2.4"/>
    </reaction>
</comment>
<dbReference type="PANTHER" id="PTHR11070">
    <property type="entry name" value="UVRD / RECB / PCRA DNA HELICASE FAMILY MEMBER"/>
    <property type="match status" value="1"/>
</dbReference>
<dbReference type="InterPro" id="IPR011335">
    <property type="entry name" value="Restrct_endonuc-II-like"/>
</dbReference>
<accession>A9GL76</accession>
<evidence type="ECO:0000313" key="18">
    <source>
        <dbReference type="EMBL" id="CAN90234.1"/>
    </source>
</evidence>
<feature type="binding site" evidence="14">
    <location>
        <begin position="35"/>
        <end position="42"/>
    </location>
    <ligand>
        <name>ATP</name>
        <dbReference type="ChEBI" id="CHEBI:30616"/>
    </ligand>
</feature>
<keyword evidence="3" id="KW-0227">DNA damage</keyword>
<dbReference type="eggNOG" id="COG1074">
    <property type="taxonomic scope" value="Bacteria"/>
</dbReference>
<keyword evidence="7 14" id="KW-0067">ATP-binding</keyword>
<dbReference type="KEGG" id="scl:sce0078"/>
<dbReference type="Gene3D" id="1.10.486.10">
    <property type="entry name" value="PCRA, domain 4"/>
    <property type="match status" value="1"/>
</dbReference>
<keyword evidence="8" id="KW-0238">DNA-binding</keyword>
<keyword evidence="9" id="KW-0234">DNA repair</keyword>
<dbReference type="GO" id="GO:0005829">
    <property type="term" value="C:cytosol"/>
    <property type="evidence" value="ECO:0007669"/>
    <property type="project" value="TreeGrafter"/>
</dbReference>
<dbReference type="AlphaFoldDB" id="A9GL76"/>
<keyword evidence="6" id="KW-0269">Exonuclease</keyword>
<dbReference type="RefSeq" id="WP_012232712.1">
    <property type="nucleotide sequence ID" value="NC_010162.1"/>
</dbReference>
<evidence type="ECO:0000256" key="11">
    <source>
        <dbReference type="ARBA" id="ARBA00034617"/>
    </source>
</evidence>
<evidence type="ECO:0000256" key="12">
    <source>
        <dbReference type="ARBA" id="ARBA00034808"/>
    </source>
</evidence>
<feature type="region of interest" description="Disordered" evidence="15">
    <location>
        <begin position="1"/>
        <end position="20"/>
    </location>
</feature>
<dbReference type="InterPro" id="IPR038726">
    <property type="entry name" value="PDDEXK_AddAB-type"/>
</dbReference>
<evidence type="ECO:0000256" key="5">
    <source>
        <dbReference type="ARBA" id="ARBA00022806"/>
    </source>
</evidence>
<dbReference type="GO" id="GO:0005524">
    <property type="term" value="F:ATP binding"/>
    <property type="evidence" value="ECO:0007669"/>
    <property type="project" value="UniProtKB-UniRule"/>
</dbReference>
<organism evidence="18 19">
    <name type="scientific">Sorangium cellulosum (strain So ce56)</name>
    <name type="common">Polyangium cellulosum (strain So ce56)</name>
    <dbReference type="NCBI Taxonomy" id="448385"/>
    <lineage>
        <taxon>Bacteria</taxon>
        <taxon>Pseudomonadati</taxon>
        <taxon>Myxococcota</taxon>
        <taxon>Polyangia</taxon>
        <taxon>Polyangiales</taxon>
        <taxon>Polyangiaceae</taxon>
        <taxon>Sorangium</taxon>
    </lineage>
</organism>
<dbReference type="GO" id="GO:0016887">
    <property type="term" value="F:ATP hydrolysis activity"/>
    <property type="evidence" value="ECO:0007669"/>
    <property type="project" value="RHEA"/>
</dbReference>
<evidence type="ECO:0000256" key="2">
    <source>
        <dbReference type="ARBA" id="ARBA00022741"/>
    </source>
</evidence>
<dbReference type="InterPro" id="IPR014016">
    <property type="entry name" value="UvrD-like_ATP-bd"/>
</dbReference>
<dbReference type="EMBL" id="AM746676">
    <property type="protein sequence ID" value="CAN90234.1"/>
    <property type="molecule type" value="Genomic_DNA"/>
</dbReference>
<evidence type="ECO:0000256" key="13">
    <source>
        <dbReference type="ARBA" id="ARBA00048988"/>
    </source>
</evidence>
<evidence type="ECO:0000256" key="10">
    <source>
        <dbReference type="ARBA" id="ARBA00023235"/>
    </source>
</evidence>
<dbReference type="BioCyc" id="SCEL448385:SCE_RS00400-MONOMER"/>
<dbReference type="InterPro" id="IPR011604">
    <property type="entry name" value="PDDEXK-like_dom_sf"/>
</dbReference>
<dbReference type="Pfam" id="PF00580">
    <property type="entry name" value="UvrD-helicase"/>
    <property type="match status" value="1"/>
</dbReference>
<evidence type="ECO:0000256" key="6">
    <source>
        <dbReference type="ARBA" id="ARBA00022839"/>
    </source>
</evidence>
<dbReference type="EC" id="5.6.2.4" evidence="12"/>
<evidence type="ECO:0000256" key="8">
    <source>
        <dbReference type="ARBA" id="ARBA00023125"/>
    </source>
</evidence>
<keyword evidence="4 14" id="KW-0378">Hydrolase</keyword>
<keyword evidence="10" id="KW-0413">Isomerase</keyword>
<sequence length="1254" mass="136261">MTADATRPRGARELADEPARRRIRDDLRTTLVVEAAAGTGKTTALVSRIVAVLRRAPEEGGGTLDRIVAVTFTEKAAGEMKLRLRAEIERARSDPGAGPAERARLDEALAHLEAARIGTIHSFCADLLREWPVEARVDPLFQVAAADQAEALFDQAFDAWFQRTLNDPPEGVRRILRRRPRDGAQGPRDLLRSAAWRLAEHRDFTRPWRRDPFDRERAIDEILDRLAALADLGAEADREGDYLAQSLRNLDRYLAELRRREEVTGGRDHDGLEAELGDVARWKEWRWKGSGKAFGGDLTRAEVLAQRDRVKVELDAVLTAASADLAACLSRELRPPIEAYDALKARAGKLDFLDLLLCARDLLRSSRGVREELNLRFSHLFVDEFQDTDPLQAEILLLLAADDLSEADWTRARPVPGKLFVVGDPKQSIYRFRRAEVALYEATKARLVACGASVLYLSTSFRSAPSIQEAVNAAFAPLMQGGTAEGERAATQARYVALERFRDDPPEQPTVIALPVPRPYGDFGKISDFRVRQSIPDAVGAFVHHLIHGGAGAGAALDGDGARRWTVTERERPGQRVPLEARHICLLFKRFQTFGEDATRAYVRALEARRIPHVLVGGRSFHDREEVMAVRSALLAIEWPDDELSVYATLRGPLFALTDDVLLLYRDRFRRLHPLFQPPDDGSLDLAVEGGARPLREVAEALAVLGRLHRERNRRPIADTLGGLLDETRAHAGIAIWPTGEQALANVLRVMDLGRRFEAAGATSFRAFVERLELDAERGEVAEAPVVEEGTEGVRIMTVHRAKGLEFPVVILADPASPAVHQLPSRHVDPELGLWAEPIAGCVPAELVERRDEVLRRDREEAVRLAYVAATRARELLVVPAVGDARPGDGTSDGWLDVLHPVLYPAPRERRSPRRCEDLGCPPFGTDTVLERPARCEADERDAVAPGEHAPMAGSHRVVWWDPGALDLDREPEAGLRQQRILQADASGAGAGGAAVSAGPASGAGVLGSSGATASAVLAAELGQRGHEAWQEARQRAIVDGATAAVRVKTATEISHEAAEAAAAAAGAGAAAARRSGGGAARGERADALPVISFEQTEIAREGRPYGKRFGTLVHAVLAEVDLRAGEDEVRTVAAAQARLLGAPAEELDAAVAAAVAALDHPLLRRAAESAARGACERETPLLLRLEDGTIAEGIVDLSFRESVGDVGVWTVVDFKTGSDAGTAHAAQEAQVRLYVQAIAEATGERARGVVLRV</sequence>
<dbReference type="GO" id="GO:0009338">
    <property type="term" value="C:exodeoxyribonuclease V complex"/>
    <property type="evidence" value="ECO:0007669"/>
    <property type="project" value="TreeGrafter"/>
</dbReference>
<dbReference type="Pfam" id="PF13361">
    <property type="entry name" value="UvrD_C"/>
    <property type="match status" value="1"/>
</dbReference>
<dbReference type="GO" id="GO:0003677">
    <property type="term" value="F:DNA binding"/>
    <property type="evidence" value="ECO:0007669"/>
    <property type="project" value="UniProtKB-KW"/>
</dbReference>
<reference evidence="18 19" key="1">
    <citation type="journal article" date="2007" name="Nat. Biotechnol.">
        <title>Complete genome sequence of the myxobacterium Sorangium cellulosum.</title>
        <authorList>
            <person name="Schneiker S."/>
            <person name="Perlova O."/>
            <person name="Kaiser O."/>
            <person name="Gerth K."/>
            <person name="Alici A."/>
            <person name="Altmeyer M.O."/>
            <person name="Bartels D."/>
            <person name="Bekel T."/>
            <person name="Beyer S."/>
            <person name="Bode E."/>
            <person name="Bode H.B."/>
            <person name="Bolten C.J."/>
            <person name="Choudhuri J.V."/>
            <person name="Doss S."/>
            <person name="Elnakady Y.A."/>
            <person name="Frank B."/>
            <person name="Gaigalat L."/>
            <person name="Goesmann A."/>
            <person name="Groeger C."/>
            <person name="Gross F."/>
            <person name="Jelsbak L."/>
            <person name="Jelsbak L."/>
            <person name="Kalinowski J."/>
            <person name="Kegler C."/>
            <person name="Knauber T."/>
            <person name="Konietzny S."/>
            <person name="Kopp M."/>
            <person name="Krause L."/>
            <person name="Krug D."/>
            <person name="Linke B."/>
            <person name="Mahmud T."/>
            <person name="Martinez-Arias R."/>
            <person name="McHardy A.C."/>
            <person name="Merai M."/>
            <person name="Meyer F."/>
            <person name="Mormann S."/>
            <person name="Munoz-Dorado J."/>
            <person name="Perez J."/>
            <person name="Pradella S."/>
            <person name="Rachid S."/>
            <person name="Raddatz G."/>
            <person name="Rosenau F."/>
            <person name="Rueckert C."/>
            <person name="Sasse F."/>
            <person name="Scharfe M."/>
            <person name="Schuster S.C."/>
            <person name="Suen G."/>
            <person name="Treuner-Lange A."/>
            <person name="Velicer G.J."/>
            <person name="Vorholter F.-J."/>
            <person name="Weissman K.J."/>
            <person name="Welch R.D."/>
            <person name="Wenzel S.C."/>
            <person name="Whitworth D.E."/>
            <person name="Wilhelm S."/>
            <person name="Wittmann C."/>
            <person name="Bloecker H."/>
            <person name="Puehler A."/>
            <person name="Mueller R."/>
        </authorList>
    </citation>
    <scope>NUCLEOTIDE SEQUENCE [LARGE SCALE GENOMIC DNA]</scope>
    <source>
        <strain evidence="19">So ce56</strain>
    </source>
</reference>
<dbReference type="InterPro" id="IPR000212">
    <property type="entry name" value="DNA_helicase_UvrD/REP"/>
</dbReference>
<evidence type="ECO:0000256" key="1">
    <source>
        <dbReference type="ARBA" id="ARBA00022722"/>
    </source>
</evidence>
<evidence type="ECO:0000259" key="17">
    <source>
        <dbReference type="PROSITE" id="PS51217"/>
    </source>
</evidence>
<evidence type="ECO:0000256" key="9">
    <source>
        <dbReference type="ARBA" id="ARBA00023204"/>
    </source>
</evidence>
<gene>
    <name evidence="18" type="ordered locus">sce0078</name>
</gene>
<name>A9GL76_SORC5</name>
<evidence type="ECO:0000256" key="4">
    <source>
        <dbReference type="ARBA" id="ARBA00022801"/>
    </source>
</evidence>
<dbReference type="PROSITE" id="PS51217">
    <property type="entry name" value="UVRD_HELICASE_CTER"/>
    <property type="match status" value="1"/>
</dbReference>
<dbReference type="SUPFAM" id="SSF52980">
    <property type="entry name" value="Restriction endonuclease-like"/>
    <property type="match status" value="1"/>
</dbReference>
<protein>
    <recommendedName>
        <fullName evidence="12">DNA 3'-5' helicase</fullName>
        <ecNumber evidence="12">5.6.2.4</ecNumber>
    </recommendedName>
</protein>
<dbReference type="Proteomes" id="UP000002139">
    <property type="component" value="Chromosome"/>
</dbReference>
<keyword evidence="2 14" id="KW-0547">Nucleotide-binding</keyword>
<keyword evidence="5 14" id="KW-0347">Helicase</keyword>
<dbReference type="PANTHER" id="PTHR11070:SF23">
    <property type="entry name" value="RECBCD ENZYME SUBUNIT RECB"/>
    <property type="match status" value="1"/>
</dbReference>
<evidence type="ECO:0000256" key="15">
    <source>
        <dbReference type="SAM" id="MobiDB-lite"/>
    </source>
</evidence>
<evidence type="ECO:0000313" key="19">
    <source>
        <dbReference type="Proteomes" id="UP000002139"/>
    </source>
</evidence>